<evidence type="ECO:0000313" key="2">
    <source>
        <dbReference type="EMBL" id="GAA1699291.1"/>
    </source>
</evidence>
<dbReference type="SUPFAM" id="SSF52980">
    <property type="entry name" value="Restriction endonuclease-like"/>
    <property type="match status" value="1"/>
</dbReference>
<gene>
    <name evidence="2" type="ORF">GCM10009831_04460</name>
</gene>
<dbReference type="InterPro" id="IPR011335">
    <property type="entry name" value="Restrct_endonuc-II-like"/>
</dbReference>
<protein>
    <recommendedName>
        <fullName evidence="1">DUF559 domain-containing protein</fullName>
    </recommendedName>
</protein>
<organism evidence="2 3">
    <name type="scientific">Dietzia cercidiphylli</name>
    <dbReference type="NCBI Taxonomy" id="498199"/>
    <lineage>
        <taxon>Bacteria</taxon>
        <taxon>Bacillati</taxon>
        <taxon>Actinomycetota</taxon>
        <taxon>Actinomycetes</taxon>
        <taxon>Mycobacteriales</taxon>
        <taxon>Dietziaceae</taxon>
        <taxon>Dietzia</taxon>
    </lineage>
</organism>
<dbReference type="Pfam" id="PF04480">
    <property type="entry name" value="DUF559"/>
    <property type="match status" value="1"/>
</dbReference>
<dbReference type="InterPro" id="IPR007569">
    <property type="entry name" value="DUF559"/>
</dbReference>
<evidence type="ECO:0000313" key="3">
    <source>
        <dbReference type="Proteomes" id="UP001500383"/>
    </source>
</evidence>
<dbReference type="Gene3D" id="3.40.960.10">
    <property type="entry name" value="VSR Endonuclease"/>
    <property type="match status" value="1"/>
</dbReference>
<name>A0ABN2I6Q4_9ACTN</name>
<reference evidence="2 3" key="1">
    <citation type="journal article" date="2019" name="Int. J. Syst. Evol. Microbiol.">
        <title>The Global Catalogue of Microorganisms (GCM) 10K type strain sequencing project: providing services to taxonomists for standard genome sequencing and annotation.</title>
        <authorList>
            <consortium name="The Broad Institute Genomics Platform"/>
            <consortium name="The Broad Institute Genome Sequencing Center for Infectious Disease"/>
            <person name="Wu L."/>
            <person name="Ma J."/>
        </authorList>
    </citation>
    <scope>NUCLEOTIDE SEQUENCE [LARGE SCALE GENOMIC DNA]</scope>
    <source>
        <strain evidence="2 3">JCM 16002</strain>
    </source>
</reference>
<dbReference type="EMBL" id="BAAAQG010000003">
    <property type="protein sequence ID" value="GAA1699291.1"/>
    <property type="molecule type" value="Genomic_DNA"/>
</dbReference>
<sequence>MASPPNGPRRRGDLLATQGTHRVTNGYRRAHHGIWEPANTVTTPITRLAAATLACPGAVATGWVAAAIHGHPWVPAEYSIELAVGGKRVRREGIVARRYEIPEDQVDTILDADGAPLRLASPEWALFDLARHAEKSEAVIALDGASRMGPGYDVRHSLPTLLARHPGLRGRRIALERCAMVEPLTESPMETRLRLFLIDLGLTGFRVQYRTPGLPYRLDFAFPERKVAVEYDGAGHRDAAQHGNDVRRLNRLRAAGWTVITVTATLLYRRPHELAALLRAALS</sequence>
<accession>A0ABN2I6Q4</accession>
<proteinExistence type="predicted"/>
<evidence type="ECO:0000259" key="1">
    <source>
        <dbReference type="Pfam" id="PF04480"/>
    </source>
</evidence>
<keyword evidence="3" id="KW-1185">Reference proteome</keyword>
<feature type="domain" description="DUF559" evidence="1">
    <location>
        <begin position="189"/>
        <end position="263"/>
    </location>
</feature>
<dbReference type="Proteomes" id="UP001500383">
    <property type="component" value="Unassembled WGS sequence"/>
</dbReference>
<comment type="caution">
    <text evidence="2">The sequence shown here is derived from an EMBL/GenBank/DDBJ whole genome shotgun (WGS) entry which is preliminary data.</text>
</comment>